<sequence>MLEVENLYKYYGSFAALDGLSLSIKKGELFGFVGPNGAGKTTTMRIICGLLKADKGQVHVDGTDALKDYRHLKDKIGYMPDFFGVYDNLKVMEYMEFYASIYGMNGKAARDLCLNLLDMVNLADKTGFYVDDLSRGMKQRLCLARCLIHDPKLLILDEPASGLDPRARFEMKEILKNLADMDKTILISSHILPELAEMCSSIGIIQAGQMVLQGAVDEILMMMASANPLVITMMGQVERAVAFLKGQPLVENLSYKDNVIRVDFQGNSWDEAYLLEELVSRQLPVCAFAREEGSLESLFMQITTHNGGGTFYAN</sequence>
<evidence type="ECO:0000313" key="6">
    <source>
        <dbReference type="EMBL" id="HIS48666.1"/>
    </source>
</evidence>
<evidence type="ECO:0000259" key="5">
    <source>
        <dbReference type="PROSITE" id="PS50893"/>
    </source>
</evidence>
<dbReference type="InterPro" id="IPR003439">
    <property type="entry name" value="ABC_transporter-like_ATP-bd"/>
</dbReference>
<dbReference type="CDD" id="cd03230">
    <property type="entry name" value="ABC_DR_subfamily_A"/>
    <property type="match status" value="1"/>
</dbReference>
<comment type="similarity">
    <text evidence="1">Belongs to the ABC transporter superfamily.</text>
</comment>
<dbReference type="InterPro" id="IPR003593">
    <property type="entry name" value="AAA+_ATPase"/>
</dbReference>
<evidence type="ECO:0000256" key="1">
    <source>
        <dbReference type="ARBA" id="ARBA00005417"/>
    </source>
</evidence>
<feature type="domain" description="ABC transporter" evidence="5">
    <location>
        <begin position="2"/>
        <end position="232"/>
    </location>
</feature>
<gene>
    <name evidence="6" type="ORF">IAB46_14155</name>
</gene>
<dbReference type="SMART" id="SM00382">
    <property type="entry name" value="AAA"/>
    <property type="match status" value="1"/>
</dbReference>
<dbReference type="EMBL" id="DVIT01000060">
    <property type="protein sequence ID" value="HIS48666.1"/>
    <property type="molecule type" value="Genomic_DNA"/>
</dbReference>
<evidence type="ECO:0000313" key="7">
    <source>
        <dbReference type="Proteomes" id="UP000823927"/>
    </source>
</evidence>
<proteinExistence type="inferred from homology"/>
<evidence type="ECO:0000256" key="3">
    <source>
        <dbReference type="ARBA" id="ARBA00022741"/>
    </source>
</evidence>
<reference evidence="6" key="1">
    <citation type="submission" date="2020-10" db="EMBL/GenBank/DDBJ databases">
        <authorList>
            <person name="Gilroy R."/>
        </authorList>
    </citation>
    <scope>NUCLEOTIDE SEQUENCE</scope>
    <source>
        <strain evidence="6">CHK178-757</strain>
    </source>
</reference>
<reference evidence="6" key="2">
    <citation type="journal article" date="2021" name="PeerJ">
        <title>Extensive microbial diversity within the chicken gut microbiome revealed by metagenomics and culture.</title>
        <authorList>
            <person name="Gilroy R."/>
            <person name="Ravi A."/>
            <person name="Getino M."/>
            <person name="Pursley I."/>
            <person name="Horton D.L."/>
            <person name="Alikhan N.F."/>
            <person name="Baker D."/>
            <person name="Gharbi K."/>
            <person name="Hall N."/>
            <person name="Watson M."/>
            <person name="Adriaenssens E.M."/>
            <person name="Foster-Nyarko E."/>
            <person name="Jarju S."/>
            <person name="Secka A."/>
            <person name="Antonio M."/>
            <person name="Oren A."/>
            <person name="Chaudhuri R.R."/>
            <person name="La Ragione R."/>
            <person name="Hildebrand F."/>
            <person name="Pallen M.J."/>
        </authorList>
    </citation>
    <scope>NUCLEOTIDE SEQUENCE</scope>
    <source>
        <strain evidence="6">CHK178-757</strain>
    </source>
</reference>
<accession>A0A9D1F7K2</accession>
<protein>
    <submittedName>
        <fullName evidence="6">ABC transporter ATP-binding protein</fullName>
    </submittedName>
</protein>
<dbReference type="GO" id="GO:0005524">
    <property type="term" value="F:ATP binding"/>
    <property type="evidence" value="ECO:0007669"/>
    <property type="project" value="UniProtKB-KW"/>
</dbReference>
<evidence type="ECO:0000256" key="2">
    <source>
        <dbReference type="ARBA" id="ARBA00022448"/>
    </source>
</evidence>
<dbReference type="GO" id="GO:0016887">
    <property type="term" value="F:ATP hydrolysis activity"/>
    <property type="evidence" value="ECO:0007669"/>
    <property type="project" value="InterPro"/>
</dbReference>
<evidence type="ECO:0000256" key="4">
    <source>
        <dbReference type="ARBA" id="ARBA00022840"/>
    </source>
</evidence>
<keyword evidence="2" id="KW-0813">Transport</keyword>
<organism evidence="6 7">
    <name type="scientific">Candidatus Scybalocola faecigallinarum</name>
    <dbReference type="NCBI Taxonomy" id="2840941"/>
    <lineage>
        <taxon>Bacteria</taxon>
        <taxon>Bacillati</taxon>
        <taxon>Bacillota</taxon>
        <taxon>Clostridia</taxon>
        <taxon>Lachnospirales</taxon>
        <taxon>Lachnospiraceae</taxon>
        <taxon>Lachnospiraceae incertae sedis</taxon>
        <taxon>Candidatus Scybalocola (ex Gilroy et al. 2021)</taxon>
    </lineage>
</organism>
<dbReference type="Gene3D" id="3.40.50.300">
    <property type="entry name" value="P-loop containing nucleotide triphosphate hydrolases"/>
    <property type="match status" value="1"/>
</dbReference>
<dbReference type="SUPFAM" id="SSF52540">
    <property type="entry name" value="P-loop containing nucleoside triphosphate hydrolases"/>
    <property type="match status" value="1"/>
</dbReference>
<dbReference type="Pfam" id="PF00005">
    <property type="entry name" value="ABC_tran"/>
    <property type="match status" value="1"/>
</dbReference>
<dbReference type="PANTHER" id="PTHR43335:SF3">
    <property type="entry name" value="ABC TRANSPORTER"/>
    <property type="match status" value="1"/>
</dbReference>
<dbReference type="Proteomes" id="UP000823927">
    <property type="component" value="Unassembled WGS sequence"/>
</dbReference>
<keyword evidence="4 6" id="KW-0067">ATP-binding</keyword>
<dbReference type="PANTHER" id="PTHR43335">
    <property type="entry name" value="ABC TRANSPORTER, ATP-BINDING PROTEIN"/>
    <property type="match status" value="1"/>
</dbReference>
<comment type="caution">
    <text evidence="6">The sequence shown here is derived from an EMBL/GenBank/DDBJ whole genome shotgun (WGS) entry which is preliminary data.</text>
</comment>
<keyword evidence="3" id="KW-0547">Nucleotide-binding</keyword>
<name>A0A9D1F7K2_9FIRM</name>
<dbReference type="AlphaFoldDB" id="A0A9D1F7K2"/>
<dbReference type="PROSITE" id="PS50893">
    <property type="entry name" value="ABC_TRANSPORTER_2"/>
    <property type="match status" value="1"/>
</dbReference>
<dbReference type="InterPro" id="IPR027417">
    <property type="entry name" value="P-loop_NTPase"/>
</dbReference>